<dbReference type="Gene3D" id="3.40.50.300">
    <property type="entry name" value="P-loop containing nucleotide triphosphate hydrolases"/>
    <property type="match status" value="1"/>
</dbReference>
<feature type="transmembrane region" description="Helical" evidence="1">
    <location>
        <begin position="223"/>
        <end position="242"/>
    </location>
</feature>
<dbReference type="InterPro" id="IPR008900">
    <property type="entry name" value="Zot_N"/>
</dbReference>
<protein>
    <recommendedName>
        <fullName evidence="2">Zona occludens toxin N-terminal domain-containing protein</fullName>
    </recommendedName>
</protein>
<evidence type="ECO:0000313" key="4">
    <source>
        <dbReference type="Proteomes" id="UP000189728"/>
    </source>
</evidence>
<dbReference type="Proteomes" id="UP000189728">
    <property type="component" value="Unassembled WGS sequence"/>
</dbReference>
<dbReference type="EMBL" id="MCRK01000024">
    <property type="protein sequence ID" value="OPA78846.1"/>
    <property type="molecule type" value="Genomic_DNA"/>
</dbReference>
<evidence type="ECO:0000313" key="3">
    <source>
        <dbReference type="EMBL" id="OPA78846.1"/>
    </source>
</evidence>
<keyword evidence="1" id="KW-1133">Transmembrane helix</keyword>
<organism evidence="3 4">
    <name type="scientific">Campylobacter pinnipediorum subsp. pinnipediorum</name>
    <dbReference type="NCBI Taxonomy" id="1660067"/>
    <lineage>
        <taxon>Bacteria</taxon>
        <taxon>Pseudomonadati</taxon>
        <taxon>Campylobacterota</taxon>
        <taxon>Epsilonproteobacteria</taxon>
        <taxon>Campylobacterales</taxon>
        <taxon>Campylobacteraceae</taxon>
        <taxon>Campylobacter</taxon>
    </lineage>
</organism>
<comment type="caution">
    <text evidence="3">The sequence shown here is derived from an EMBL/GenBank/DDBJ whole genome shotgun (WGS) entry which is preliminary data.</text>
</comment>
<proteinExistence type="predicted"/>
<keyword evidence="1" id="KW-0472">Membrane</keyword>
<evidence type="ECO:0000259" key="2">
    <source>
        <dbReference type="Pfam" id="PF05707"/>
    </source>
</evidence>
<gene>
    <name evidence="3" type="ORF">BFG04_02120</name>
</gene>
<accession>A0AAX0L9Y9</accession>
<dbReference type="InterPro" id="IPR027417">
    <property type="entry name" value="P-loop_NTPase"/>
</dbReference>
<keyword evidence="1" id="KW-0812">Transmembrane</keyword>
<dbReference type="RefSeq" id="WP_078415370.1">
    <property type="nucleotide sequence ID" value="NZ_MCRK01000024.1"/>
</dbReference>
<feature type="domain" description="Zona occludens toxin N-terminal" evidence="2">
    <location>
        <begin position="1"/>
        <end position="165"/>
    </location>
</feature>
<evidence type="ECO:0000256" key="1">
    <source>
        <dbReference type="SAM" id="Phobius"/>
    </source>
</evidence>
<sequence length="374" mass="44629">MISYIIGNPGSGKTYFAVNRIYETFLKQPKKSFFDKFKKDKKETKKQDEFFYCYTNIDGFKFDLDTRFIQFDFNKFYDDISILHACYLDKKGDKYLIEIAKKYNLFKVLIILDEAHNFFKNKKDEILIWWLTYHRHLSQEIYLITQDLSLINPEYKRIAEFFYKAVDSSKRVFTNKLRYILYGSYKLYAKDEYKKINIDFSRDVFNLYHSGKIKNQSSLIKKFFLISIFLLFVLSVVFYLVIDSMTDDTKKDNINNDENLNYIDTKNYNLTNDFSKKRLTKNNNKSDDDLENLYLYNITCIDSNCFIKKSDVEFPKSFLEFIISRNSALYFTSFKSGSFTNYFFAFKSPVFDVLNSINKGSKDEKDISNSSLFK</sequence>
<dbReference type="AlphaFoldDB" id="A0AAX0L9Y9"/>
<dbReference type="Pfam" id="PF05707">
    <property type="entry name" value="Zot"/>
    <property type="match status" value="1"/>
</dbReference>
<dbReference type="SUPFAM" id="SSF52540">
    <property type="entry name" value="P-loop containing nucleoside triphosphate hydrolases"/>
    <property type="match status" value="1"/>
</dbReference>
<reference evidence="3 4" key="1">
    <citation type="submission" date="2016-08" db="EMBL/GenBank/DDBJ databases">
        <title>Campylobacter species from sea mammals.</title>
        <authorList>
            <person name="Gilbert M.J."/>
            <person name="Byrne B.A."/>
            <person name="Zomer A.L."/>
            <person name="Wagenaar J.A."/>
        </authorList>
    </citation>
    <scope>NUCLEOTIDE SEQUENCE [LARGE SCALE GENOMIC DNA]</scope>
    <source>
        <strain evidence="3 4">1105248</strain>
    </source>
</reference>
<name>A0AAX0L9Y9_9BACT</name>